<dbReference type="EMBL" id="DAEPXK010000050">
    <property type="protein sequence ID" value="HBH1543843.1"/>
    <property type="molecule type" value="Genomic_DNA"/>
</dbReference>
<dbReference type="PROSITE" id="PS50943">
    <property type="entry name" value="HTH_CROC1"/>
    <property type="match status" value="1"/>
</dbReference>
<dbReference type="AlphaFoldDB" id="A0AAN6A7B2"/>
<dbReference type="Gene3D" id="1.10.260.40">
    <property type="entry name" value="lambda repressor-like DNA-binding domains"/>
    <property type="match status" value="1"/>
</dbReference>
<reference evidence="2" key="2">
    <citation type="submission" date="2021-06" db="EMBL/GenBank/DDBJ databases">
        <authorList>
            <consortium name="NCBI Pathogen Detection Project"/>
        </authorList>
    </citation>
    <scope>NUCLEOTIDE SEQUENCE</scope>
    <source>
        <strain evidence="2">HN1000</strain>
    </source>
</reference>
<dbReference type="CDD" id="cd00093">
    <property type="entry name" value="HTH_XRE"/>
    <property type="match status" value="1"/>
</dbReference>
<reference evidence="2" key="1">
    <citation type="journal article" date="2018" name="Genome Biol.">
        <title>SKESA: strategic k-mer extension for scrupulous assemblies.</title>
        <authorList>
            <person name="Souvorov A."/>
            <person name="Agarwala R."/>
            <person name="Lipman D.J."/>
        </authorList>
    </citation>
    <scope>NUCLEOTIDE SEQUENCE</scope>
    <source>
        <strain evidence="2">HN1000</strain>
    </source>
</reference>
<evidence type="ECO:0000313" key="3">
    <source>
        <dbReference type="Proteomes" id="UP000878956"/>
    </source>
</evidence>
<dbReference type="SUPFAM" id="SSF47413">
    <property type="entry name" value="lambda repressor-like DNA-binding domains"/>
    <property type="match status" value="1"/>
</dbReference>
<dbReference type="Proteomes" id="UP000878956">
    <property type="component" value="Unassembled WGS sequence"/>
</dbReference>
<sequence>MHEQIQEKEIKDRIKEIREDAGLSQKDFGSKVKLSRSQISCYEKGIRDATDRSIKDICREFDINENWLRFGEGEKHSINKKDSLLAEVLAEITISNNIQIKEIIIKLCELDEQYLDLINKLIDGLLKK</sequence>
<dbReference type="InterPro" id="IPR001387">
    <property type="entry name" value="Cro/C1-type_HTH"/>
</dbReference>
<comment type="caution">
    <text evidence="2">The sequence shown here is derived from an EMBL/GenBank/DDBJ whole genome shotgun (WGS) entry which is preliminary data.</text>
</comment>
<dbReference type="RefSeq" id="WP_076639258.1">
    <property type="nucleotide sequence ID" value="NZ_BISD01000040.1"/>
</dbReference>
<evidence type="ECO:0000259" key="1">
    <source>
        <dbReference type="PROSITE" id="PS50943"/>
    </source>
</evidence>
<dbReference type="SMART" id="SM00530">
    <property type="entry name" value="HTH_XRE"/>
    <property type="match status" value="1"/>
</dbReference>
<protein>
    <submittedName>
        <fullName evidence="2">Helix-turn-helix transcriptional regulator</fullName>
    </submittedName>
</protein>
<name>A0AAN6A7B2_CLODI</name>
<feature type="domain" description="HTH cro/C1-type" evidence="1">
    <location>
        <begin position="14"/>
        <end position="68"/>
    </location>
</feature>
<evidence type="ECO:0000313" key="2">
    <source>
        <dbReference type="EMBL" id="HBH1543843.1"/>
    </source>
</evidence>
<dbReference type="InterPro" id="IPR010982">
    <property type="entry name" value="Lambda_DNA-bd_dom_sf"/>
</dbReference>
<proteinExistence type="predicted"/>
<gene>
    <name evidence="2" type="ORF">KRM00_003378</name>
</gene>
<dbReference type="GO" id="GO:0003677">
    <property type="term" value="F:DNA binding"/>
    <property type="evidence" value="ECO:0007669"/>
    <property type="project" value="InterPro"/>
</dbReference>
<accession>A0AAN6A7B2</accession>
<organism evidence="2 3">
    <name type="scientific">Clostridioides difficile</name>
    <name type="common">Peptoclostridium difficile</name>
    <dbReference type="NCBI Taxonomy" id="1496"/>
    <lineage>
        <taxon>Bacteria</taxon>
        <taxon>Bacillati</taxon>
        <taxon>Bacillota</taxon>
        <taxon>Clostridia</taxon>
        <taxon>Peptostreptococcales</taxon>
        <taxon>Peptostreptococcaceae</taxon>
        <taxon>Clostridioides</taxon>
    </lineage>
</organism>
<dbReference type="Pfam" id="PF12844">
    <property type="entry name" value="HTH_19"/>
    <property type="match status" value="1"/>
</dbReference>